<dbReference type="EMBL" id="JAWDGP010003357">
    <property type="protein sequence ID" value="KAK3775068.1"/>
    <property type="molecule type" value="Genomic_DNA"/>
</dbReference>
<evidence type="ECO:0000313" key="1">
    <source>
        <dbReference type="EMBL" id="KAK3775068.1"/>
    </source>
</evidence>
<sequence>MMFILPGTANHSAEVGPIGMHRAREAGRGERAGINGMGERELGAVLQQEIGGVIELKNSKDTHGTMAGVSVLSHICFERRRKRPKLILY</sequence>
<evidence type="ECO:0000313" key="2">
    <source>
        <dbReference type="Proteomes" id="UP001283361"/>
    </source>
</evidence>
<keyword evidence="2" id="KW-1185">Reference proteome</keyword>
<organism evidence="1 2">
    <name type="scientific">Elysia crispata</name>
    <name type="common">lettuce slug</name>
    <dbReference type="NCBI Taxonomy" id="231223"/>
    <lineage>
        <taxon>Eukaryota</taxon>
        <taxon>Metazoa</taxon>
        <taxon>Spiralia</taxon>
        <taxon>Lophotrochozoa</taxon>
        <taxon>Mollusca</taxon>
        <taxon>Gastropoda</taxon>
        <taxon>Heterobranchia</taxon>
        <taxon>Euthyneura</taxon>
        <taxon>Panpulmonata</taxon>
        <taxon>Sacoglossa</taxon>
        <taxon>Placobranchoidea</taxon>
        <taxon>Plakobranchidae</taxon>
        <taxon>Elysia</taxon>
    </lineage>
</organism>
<accession>A0AAE0ZTI8</accession>
<name>A0AAE0ZTI8_9GAST</name>
<reference evidence="1" key="1">
    <citation type="journal article" date="2023" name="G3 (Bethesda)">
        <title>A reference genome for the long-term kleptoplast-retaining sea slug Elysia crispata morphotype clarki.</title>
        <authorList>
            <person name="Eastman K.E."/>
            <person name="Pendleton A.L."/>
            <person name="Shaikh M.A."/>
            <person name="Suttiyut T."/>
            <person name="Ogas R."/>
            <person name="Tomko P."/>
            <person name="Gavelis G."/>
            <person name="Widhalm J.R."/>
            <person name="Wisecaver J.H."/>
        </authorList>
    </citation>
    <scope>NUCLEOTIDE SEQUENCE</scope>
    <source>
        <strain evidence="1">ECLA1</strain>
    </source>
</reference>
<gene>
    <name evidence="1" type="ORF">RRG08_048278</name>
</gene>
<protein>
    <submittedName>
        <fullName evidence="1">Uncharacterized protein</fullName>
    </submittedName>
</protein>
<dbReference type="Proteomes" id="UP001283361">
    <property type="component" value="Unassembled WGS sequence"/>
</dbReference>
<dbReference type="AlphaFoldDB" id="A0AAE0ZTI8"/>
<proteinExistence type="predicted"/>
<comment type="caution">
    <text evidence="1">The sequence shown here is derived from an EMBL/GenBank/DDBJ whole genome shotgun (WGS) entry which is preliminary data.</text>
</comment>